<keyword evidence="1" id="KW-0067">ATP-binding</keyword>
<dbReference type="AlphaFoldDB" id="A0A177INR5"/>
<evidence type="ECO:0000313" key="1">
    <source>
        <dbReference type="EMBL" id="OAH30450.1"/>
    </source>
</evidence>
<sequence>MSLKDKLARLSAELQEYYSAPYRATFAKAQQQEEDLFMLLVMSEALGIPNPASFYTLELLPVIYEDFHAWHRRMGMANSPLENIQCC</sequence>
<dbReference type="Pfam" id="PF25952">
    <property type="entry name" value="DUF7990"/>
    <property type="match status" value="1"/>
</dbReference>
<dbReference type="GeneID" id="82878604"/>
<evidence type="ECO:0000313" key="2">
    <source>
        <dbReference type="Proteomes" id="UP000076947"/>
    </source>
</evidence>
<name>A0A177INR5_9CORY</name>
<dbReference type="STRING" id="1705.CA21670_10790"/>
<dbReference type="RefSeq" id="WP_006822665.1">
    <property type="nucleotide sequence ID" value="NZ_CAJUDP010000015.1"/>
</dbReference>
<gene>
    <name evidence="1" type="ORF">AYJ05_06835</name>
</gene>
<organism evidence="1 2">
    <name type="scientific">Corynebacterium stationis</name>
    <dbReference type="NCBI Taxonomy" id="1705"/>
    <lineage>
        <taxon>Bacteria</taxon>
        <taxon>Bacillati</taxon>
        <taxon>Actinomycetota</taxon>
        <taxon>Actinomycetes</taxon>
        <taxon>Mycobacteriales</taxon>
        <taxon>Corynebacteriaceae</taxon>
        <taxon>Corynebacterium</taxon>
    </lineage>
</organism>
<keyword evidence="1" id="KW-0547">Nucleotide-binding</keyword>
<protein>
    <submittedName>
        <fullName evidence="1">DNA helicase</fullName>
    </submittedName>
</protein>
<keyword evidence="2" id="KW-1185">Reference proteome</keyword>
<dbReference type="OrthoDB" id="5358049at2"/>
<dbReference type="InterPro" id="IPR047717">
    <property type="entry name" value="CC_star_Cory"/>
</dbReference>
<dbReference type="EMBL" id="LSTQ01000008">
    <property type="protein sequence ID" value="OAH30450.1"/>
    <property type="molecule type" value="Genomic_DNA"/>
</dbReference>
<dbReference type="InterPro" id="IPR058303">
    <property type="entry name" value="DUF7990"/>
</dbReference>
<dbReference type="Proteomes" id="UP000076947">
    <property type="component" value="Unassembled WGS sequence"/>
</dbReference>
<reference evidence="2" key="1">
    <citation type="submission" date="2016-02" db="EMBL/GenBank/DDBJ databases">
        <authorList>
            <person name="Kaur G."/>
            <person name="Nair G.R."/>
            <person name="Mayilraj S."/>
        </authorList>
    </citation>
    <scope>NUCLEOTIDE SEQUENCE [LARGE SCALE GENOMIC DNA]</scope>
    <source>
        <strain evidence="2">GA-15</strain>
    </source>
</reference>
<dbReference type="GO" id="GO:0004386">
    <property type="term" value="F:helicase activity"/>
    <property type="evidence" value="ECO:0007669"/>
    <property type="project" value="UniProtKB-KW"/>
</dbReference>
<proteinExistence type="predicted"/>
<keyword evidence="1" id="KW-0347">Helicase</keyword>
<dbReference type="NCBIfam" id="NF041419">
    <property type="entry name" value="CC_star_Cory"/>
    <property type="match status" value="1"/>
</dbReference>
<comment type="caution">
    <text evidence="1">The sequence shown here is derived from an EMBL/GenBank/DDBJ whole genome shotgun (WGS) entry which is preliminary data.</text>
</comment>
<keyword evidence="1" id="KW-0378">Hydrolase</keyword>
<accession>A0A177INR5</accession>